<evidence type="ECO:0000256" key="1">
    <source>
        <dbReference type="SAM" id="Phobius"/>
    </source>
</evidence>
<evidence type="ECO:0000313" key="3">
    <source>
        <dbReference type="Proteomes" id="UP000265341"/>
    </source>
</evidence>
<keyword evidence="3" id="KW-1185">Reference proteome</keyword>
<gene>
    <name evidence="2" type="ORF">Mrose_03384</name>
</gene>
<dbReference type="Proteomes" id="UP000265341">
    <property type="component" value="Unassembled WGS sequence"/>
</dbReference>
<sequence>MLATLRHNHGWALALGFNWVLWLWAISLQPPWLSASIAYANFVAVVGYFRMAAHLPSPVQRAMHGMGIATGLLGGAEVLLVLQHVFALPTGWLQESLFMTGALTAAFYALSLPGAIERLRLYHPGVARRAVLGPLLAGGVCTLVAWLFRPYFTPVALYTLITFTLFFLFAYQVSLMSRHRLRESLLRVMWGLALVSLARIIGIIGGFDPPPWVTVGFTSLWIAGMQVVASAALERPPVYPSR</sequence>
<feature type="transmembrane region" description="Helical" evidence="1">
    <location>
        <begin position="185"/>
        <end position="207"/>
    </location>
</feature>
<feature type="transmembrane region" description="Helical" evidence="1">
    <location>
        <begin position="131"/>
        <end position="149"/>
    </location>
</feature>
<dbReference type="AlphaFoldDB" id="A0A399EJ89"/>
<name>A0A399EJ89_9DEIN</name>
<comment type="caution">
    <text evidence="2">The sequence shown here is derived from an EMBL/GenBank/DDBJ whole genome shotgun (WGS) entry which is preliminary data.</text>
</comment>
<accession>A0A399EJ89</accession>
<feature type="transmembrane region" description="Helical" evidence="1">
    <location>
        <begin position="213"/>
        <end position="233"/>
    </location>
</feature>
<feature type="transmembrane region" description="Helical" evidence="1">
    <location>
        <begin position="32"/>
        <end position="53"/>
    </location>
</feature>
<feature type="transmembrane region" description="Helical" evidence="1">
    <location>
        <begin position="65"/>
        <end position="86"/>
    </location>
</feature>
<keyword evidence="1" id="KW-0472">Membrane</keyword>
<feature type="transmembrane region" description="Helical" evidence="1">
    <location>
        <begin position="92"/>
        <end position="110"/>
    </location>
</feature>
<protein>
    <submittedName>
        <fullName evidence="2">Uncharacterized protein</fullName>
    </submittedName>
</protein>
<proteinExistence type="predicted"/>
<feature type="transmembrane region" description="Helical" evidence="1">
    <location>
        <begin position="9"/>
        <end position="26"/>
    </location>
</feature>
<dbReference type="EMBL" id="QWLA01000107">
    <property type="protein sequence ID" value="RIH82402.1"/>
    <property type="molecule type" value="Genomic_DNA"/>
</dbReference>
<reference evidence="2 3" key="1">
    <citation type="submission" date="2018-08" db="EMBL/GenBank/DDBJ databases">
        <title>Meiothermus roseus NBRC 110900 genome sequencing project.</title>
        <authorList>
            <person name="Da Costa M.S."/>
            <person name="Albuquerque L."/>
            <person name="Raposo P."/>
            <person name="Froufe H.J.C."/>
            <person name="Barroso C.S."/>
            <person name="Egas C."/>
        </authorList>
    </citation>
    <scope>NUCLEOTIDE SEQUENCE [LARGE SCALE GENOMIC DNA]</scope>
    <source>
        <strain evidence="2 3">NBRC 110900</strain>
    </source>
</reference>
<organism evidence="2 3">
    <name type="scientific">Calidithermus roseus</name>
    <dbReference type="NCBI Taxonomy" id="1644118"/>
    <lineage>
        <taxon>Bacteria</taxon>
        <taxon>Thermotogati</taxon>
        <taxon>Deinococcota</taxon>
        <taxon>Deinococci</taxon>
        <taxon>Thermales</taxon>
        <taxon>Thermaceae</taxon>
        <taxon>Calidithermus</taxon>
    </lineage>
</organism>
<evidence type="ECO:0000313" key="2">
    <source>
        <dbReference type="EMBL" id="RIH82402.1"/>
    </source>
</evidence>
<keyword evidence="1" id="KW-1133">Transmembrane helix</keyword>
<keyword evidence="1" id="KW-0812">Transmembrane</keyword>
<feature type="transmembrane region" description="Helical" evidence="1">
    <location>
        <begin position="155"/>
        <end position="173"/>
    </location>
</feature>